<dbReference type="PROSITE" id="PS00107">
    <property type="entry name" value="PROTEIN_KINASE_ATP"/>
    <property type="match status" value="1"/>
</dbReference>
<dbReference type="SUPFAM" id="SSF103243">
    <property type="entry name" value="KA1-like"/>
    <property type="match status" value="1"/>
</dbReference>
<comment type="similarity">
    <text evidence="2">Belongs to the protein kinase superfamily. CAMK Ser/Thr protein kinase family. SNF1 subfamily.</text>
</comment>
<comment type="similarity">
    <text evidence="10">Belongs to the protein kinase superfamily. CAMK Ser/Thr protein kinase family. Smok subfamily.</text>
</comment>
<dbReference type="Pfam" id="PF00627">
    <property type="entry name" value="UBA"/>
    <property type="match status" value="1"/>
</dbReference>
<evidence type="ECO:0000256" key="14">
    <source>
        <dbReference type="SAM" id="MobiDB-lite"/>
    </source>
</evidence>
<dbReference type="InterPro" id="IPR000719">
    <property type="entry name" value="Prot_kinase_dom"/>
</dbReference>
<feature type="binding site" evidence="13">
    <location>
        <position position="89"/>
    </location>
    <ligand>
        <name>ATP</name>
        <dbReference type="ChEBI" id="CHEBI:30616"/>
    </ligand>
</feature>
<evidence type="ECO:0000256" key="9">
    <source>
        <dbReference type="ARBA" id="ARBA00023273"/>
    </source>
</evidence>
<dbReference type="SMART" id="SM00165">
    <property type="entry name" value="UBA"/>
    <property type="match status" value="1"/>
</dbReference>
<evidence type="ECO:0000256" key="13">
    <source>
        <dbReference type="PROSITE-ProRule" id="PRU10141"/>
    </source>
</evidence>
<dbReference type="Gene3D" id="3.30.310.80">
    <property type="entry name" value="Kinase associated domain 1, KA1"/>
    <property type="match status" value="1"/>
</dbReference>
<feature type="domain" description="UBA" evidence="16">
    <location>
        <begin position="310"/>
        <end position="350"/>
    </location>
</feature>
<evidence type="ECO:0000256" key="8">
    <source>
        <dbReference type="ARBA" id="ARBA00022840"/>
    </source>
</evidence>
<feature type="compositionally biased region" description="Polar residues" evidence="14">
    <location>
        <begin position="628"/>
        <end position="638"/>
    </location>
</feature>
<evidence type="ECO:0000256" key="4">
    <source>
        <dbReference type="ARBA" id="ARBA00022527"/>
    </source>
</evidence>
<dbReference type="GO" id="GO:0035556">
    <property type="term" value="P:intracellular signal transduction"/>
    <property type="evidence" value="ECO:0007669"/>
    <property type="project" value="TreeGrafter"/>
</dbReference>
<dbReference type="Pfam" id="PF02149">
    <property type="entry name" value="KA1"/>
    <property type="match status" value="1"/>
</dbReference>
<name>A0A8C3F3F1_CHRPI</name>
<evidence type="ECO:0000259" key="15">
    <source>
        <dbReference type="PROSITE" id="PS50011"/>
    </source>
</evidence>
<evidence type="ECO:0000313" key="19">
    <source>
        <dbReference type="Proteomes" id="UP000694380"/>
    </source>
</evidence>
<dbReference type="PANTHER" id="PTHR24346">
    <property type="entry name" value="MAP/MICROTUBULE AFFINITY-REGULATING KINASE"/>
    <property type="match status" value="1"/>
</dbReference>
<gene>
    <name evidence="18" type="primary">MARK1</name>
</gene>
<keyword evidence="8 13" id="KW-0067">ATP-binding</keyword>
<dbReference type="CDD" id="cd14405">
    <property type="entry name" value="UBA_MARK1"/>
    <property type="match status" value="1"/>
</dbReference>
<feature type="compositionally biased region" description="Basic and acidic residues" evidence="14">
    <location>
        <begin position="664"/>
        <end position="678"/>
    </location>
</feature>
<evidence type="ECO:0000256" key="11">
    <source>
        <dbReference type="ARBA" id="ARBA00047899"/>
    </source>
</evidence>
<feature type="compositionally biased region" description="Low complexity" evidence="14">
    <location>
        <begin position="359"/>
        <end position="375"/>
    </location>
</feature>
<keyword evidence="6 13" id="KW-0547">Nucleotide-binding</keyword>
<dbReference type="OMA" id="GXIVSAV"/>
<dbReference type="PROSITE" id="PS50032">
    <property type="entry name" value="KA1"/>
    <property type="match status" value="1"/>
</dbReference>
<reference evidence="18" key="1">
    <citation type="submission" date="2025-08" db="UniProtKB">
        <authorList>
            <consortium name="Ensembl"/>
        </authorList>
    </citation>
    <scope>IDENTIFICATION</scope>
</reference>
<evidence type="ECO:0000256" key="12">
    <source>
        <dbReference type="ARBA" id="ARBA00048679"/>
    </source>
</evidence>
<evidence type="ECO:0000313" key="18">
    <source>
        <dbReference type="Ensembl" id="ENSCPBP00000000415.1"/>
    </source>
</evidence>
<dbReference type="GO" id="GO:0005524">
    <property type="term" value="F:ATP binding"/>
    <property type="evidence" value="ECO:0007669"/>
    <property type="project" value="UniProtKB-UniRule"/>
</dbReference>
<dbReference type="GO" id="GO:0004674">
    <property type="term" value="F:protein serine/threonine kinase activity"/>
    <property type="evidence" value="ECO:0007669"/>
    <property type="project" value="UniProtKB-KW"/>
</dbReference>
<feature type="compositionally biased region" description="Basic and acidic residues" evidence="14">
    <location>
        <begin position="428"/>
        <end position="440"/>
    </location>
</feature>
<dbReference type="EC" id="2.7.11.1" evidence="3"/>
<dbReference type="FunFam" id="3.30.310.80:FF:000001">
    <property type="entry name" value="Non-specific serine/threonine protein kinase"/>
    <property type="match status" value="1"/>
</dbReference>
<evidence type="ECO:0000256" key="5">
    <source>
        <dbReference type="ARBA" id="ARBA00022679"/>
    </source>
</evidence>
<dbReference type="FunFam" id="1.10.8.10:FF:000011">
    <property type="entry name" value="Non-specific serine/threonine protein kinase"/>
    <property type="match status" value="1"/>
</dbReference>
<dbReference type="InterPro" id="IPR011009">
    <property type="entry name" value="Kinase-like_dom_sf"/>
</dbReference>
<dbReference type="InterPro" id="IPR001772">
    <property type="entry name" value="KA1_dom"/>
</dbReference>
<keyword evidence="4" id="KW-0723">Serine/threonine-protein kinase</keyword>
<accession>A0A8C3F3F1</accession>
<dbReference type="FunFam" id="3.30.200.20:FF:000003">
    <property type="entry name" value="Non-specific serine/threonine protein kinase"/>
    <property type="match status" value="1"/>
</dbReference>
<dbReference type="Gene3D" id="1.10.510.10">
    <property type="entry name" value="Transferase(Phosphotransferase) domain 1"/>
    <property type="match status" value="1"/>
</dbReference>
<dbReference type="PROSITE" id="PS50011">
    <property type="entry name" value="PROTEIN_KINASE_DOM"/>
    <property type="match status" value="1"/>
</dbReference>
<evidence type="ECO:0000256" key="10">
    <source>
        <dbReference type="ARBA" id="ARBA00038181"/>
    </source>
</evidence>
<evidence type="ECO:0000259" key="16">
    <source>
        <dbReference type="PROSITE" id="PS50030"/>
    </source>
</evidence>
<feature type="compositionally biased region" description="Low complexity" evidence="14">
    <location>
        <begin position="510"/>
        <end position="527"/>
    </location>
</feature>
<evidence type="ECO:0000259" key="17">
    <source>
        <dbReference type="PROSITE" id="PS50032"/>
    </source>
</evidence>
<keyword evidence="9" id="KW-0966">Cell projection</keyword>
<dbReference type="Gene3D" id="3.30.200.20">
    <property type="entry name" value="Phosphorylase Kinase, domain 1"/>
    <property type="match status" value="1"/>
</dbReference>
<dbReference type="GO" id="GO:0042995">
    <property type="term" value="C:cell projection"/>
    <property type="evidence" value="ECO:0007669"/>
    <property type="project" value="UniProtKB-SubCell"/>
</dbReference>
<keyword evidence="19" id="KW-1185">Reference proteome</keyword>
<dbReference type="AlphaFoldDB" id="A0A8C3F3F1"/>
<evidence type="ECO:0000256" key="1">
    <source>
        <dbReference type="ARBA" id="ARBA00004316"/>
    </source>
</evidence>
<sequence>MSTRTPLPTVNERDTENHTSVDGYAEPHVQPTKSSSRQNIPRCRNSITSTNEEHPHIGNYRLLKTIGKGNFAKVKLARHVLTGREVAVKIIDKTQLNPTSLQKLFREVRIMKILNHPSIVKLFEVIETEKTLYLVMEYASGGEVFDYLVAHGRMKEKEARAKFRQAENLLLDADMNIKIADFGFSNEFTIGNKLDTFCGSPPYAAPELFQGKKYDGPEVDVWSLGVILYTLVSGSLPFDGQNLKELRERVLRGKYRIPFYMSTDCENLLKKLLVLNPIKRGSLEQIMKDRWMNVGHDEEELKPYTEPEPDFNDTKRIDIMVTMGFSREEIHESLVKQKYDEVMATYLLLGRKPPEFEGSESLSSSNLSQRSRPSSDLNNSSMQSPAHLKVQRSISTNQKQRRFSDHVGPSIPPAVSYTKRAQANSVESEQKEEWDKDVSRKLSSTTVGSKGEMAASPLVGPERKKAPTIPSNNVFPVGGMTRRNTYVCERSSDRYSAIQNGKDNSLTEMSASSTSSAGSAVAPAVSTRPRHQKSMSASGHPIKVTLPTIKDGTEAYRPSSATQRVPAASPSAHSISTTTPDRTRFPRGSSSRSTFHGEQLRERRNATYNGPPASPSHETGAFTHARRGTSTGIISKITSKFVRRDPSEGEASGRTDTSRSASGEPKDREKEDSKDSKPRSLRFTWSMKTTSSMDPNDMMREIRKVLDANNCDYEQKERFLLFCVHGDARQDSLVQWEMEVCKLPRLSLNGVRFKRISGTSIAFKNIASKIANELKL</sequence>
<keyword evidence="7" id="KW-0418">Kinase</keyword>
<feature type="domain" description="KA1" evidence="17">
    <location>
        <begin position="727"/>
        <end position="776"/>
    </location>
</feature>
<dbReference type="GeneTree" id="ENSGT00940000157560"/>
<proteinExistence type="inferred from homology"/>
<organism evidence="18 19">
    <name type="scientific">Chrysemys picta bellii</name>
    <name type="common">Western painted turtle</name>
    <name type="synonym">Emys bellii</name>
    <dbReference type="NCBI Taxonomy" id="8478"/>
    <lineage>
        <taxon>Eukaryota</taxon>
        <taxon>Metazoa</taxon>
        <taxon>Chordata</taxon>
        <taxon>Craniata</taxon>
        <taxon>Vertebrata</taxon>
        <taxon>Euteleostomi</taxon>
        <taxon>Archelosauria</taxon>
        <taxon>Testudinata</taxon>
        <taxon>Testudines</taxon>
        <taxon>Cryptodira</taxon>
        <taxon>Durocryptodira</taxon>
        <taxon>Testudinoidea</taxon>
        <taxon>Emydidae</taxon>
        <taxon>Chrysemys</taxon>
    </lineage>
</organism>
<dbReference type="Ensembl" id="ENSCPBT00000000547.1">
    <property type="protein sequence ID" value="ENSCPBP00000000415.1"/>
    <property type="gene ID" value="ENSCPBG00000000360.1"/>
</dbReference>
<evidence type="ECO:0000256" key="6">
    <source>
        <dbReference type="ARBA" id="ARBA00022741"/>
    </source>
</evidence>
<protein>
    <recommendedName>
        <fullName evidence="3">non-specific serine/threonine protein kinase</fullName>
        <ecNumber evidence="3">2.7.11.1</ecNumber>
    </recommendedName>
</protein>
<dbReference type="FunFam" id="1.10.510.10:FF:000002">
    <property type="entry name" value="Non-specific serine/threonine protein kinase"/>
    <property type="match status" value="1"/>
</dbReference>
<feature type="region of interest" description="Disordered" evidence="14">
    <location>
        <begin position="356"/>
        <end position="476"/>
    </location>
</feature>
<feature type="compositionally biased region" description="Basic and acidic residues" evidence="14">
    <location>
        <begin position="642"/>
        <end position="657"/>
    </location>
</feature>
<evidence type="ECO:0000256" key="3">
    <source>
        <dbReference type="ARBA" id="ARBA00012513"/>
    </source>
</evidence>
<feature type="region of interest" description="Disordered" evidence="14">
    <location>
        <begin position="1"/>
        <end position="41"/>
    </location>
</feature>
<evidence type="ECO:0000256" key="7">
    <source>
        <dbReference type="ARBA" id="ARBA00022777"/>
    </source>
</evidence>
<dbReference type="PANTHER" id="PTHR24346:SF21">
    <property type="entry name" value="SERINE_THREONINE-PROTEIN KINASE MARK1"/>
    <property type="match status" value="1"/>
</dbReference>
<comment type="catalytic activity">
    <reaction evidence="11">
        <text>L-threonyl-[protein] + ATP = O-phospho-L-threonyl-[protein] + ADP + H(+)</text>
        <dbReference type="Rhea" id="RHEA:46608"/>
        <dbReference type="Rhea" id="RHEA-COMP:11060"/>
        <dbReference type="Rhea" id="RHEA-COMP:11605"/>
        <dbReference type="ChEBI" id="CHEBI:15378"/>
        <dbReference type="ChEBI" id="CHEBI:30013"/>
        <dbReference type="ChEBI" id="CHEBI:30616"/>
        <dbReference type="ChEBI" id="CHEBI:61977"/>
        <dbReference type="ChEBI" id="CHEBI:456216"/>
        <dbReference type="EC" id="2.7.11.1"/>
    </reaction>
</comment>
<dbReference type="InterPro" id="IPR017441">
    <property type="entry name" value="Protein_kinase_ATP_BS"/>
</dbReference>
<dbReference type="Proteomes" id="UP000694380">
    <property type="component" value="Unplaced"/>
</dbReference>
<feature type="compositionally biased region" description="Polar residues" evidence="14">
    <location>
        <begin position="31"/>
        <end position="41"/>
    </location>
</feature>
<comment type="subcellular location">
    <subcellularLocation>
        <location evidence="1">Cell projection</location>
    </subcellularLocation>
</comment>
<feature type="region of interest" description="Disordered" evidence="14">
    <location>
        <begin position="501"/>
        <end position="682"/>
    </location>
</feature>
<keyword evidence="5" id="KW-0808">Transferase</keyword>
<dbReference type="SUPFAM" id="SSF56112">
    <property type="entry name" value="Protein kinase-like (PK-like)"/>
    <property type="match status" value="1"/>
</dbReference>
<dbReference type="GO" id="GO:0005737">
    <property type="term" value="C:cytoplasm"/>
    <property type="evidence" value="ECO:0007669"/>
    <property type="project" value="TreeGrafter"/>
</dbReference>
<dbReference type="InterPro" id="IPR015940">
    <property type="entry name" value="UBA"/>
</dbReference>
<dbReference type="CDD" id="cd12196">
    <property type="entry name" value="MARK1-3_C"/>
    <property type="match status" value="1"/>
</dbReference>
<dbReference type="InterPro" id="IPR028375">
    <property type="entry name" value="KA1/Ssp2_C"/>
</dbReference>
<evidence type="ECO:0000256" key="2">
    <source>
        <dbReference type="ARBA" id="ARBA00006234"/>
    </source>
</evidence>
<reference evidence="18" key="2">
    <citation type="submission" date="2025-09" db="UniProtKB">
        <authorList>
            <consortium name="Ensembl"/>
        </authorList>
    </citation>
    <scope>IDENTIFICATION</scope>
</reference>
<feature type="domain" description="Protein kinase" evidence="15">
    <location>
        <begin position="60"/>
        <end position="292"/>
    </location>
</feature>
<comment type="catalytic activity">
    <reaction evidence="12">
        <text>L-seryl-[protein] + ATP = O-phospho-L-seryl-[protein] + ADP + H(+)</text>
        <dbReference type="Rhea" id="RHEA:17989"/>
        <dbReference type="Rhea" id="RHEA-COMP:9863"/>
        <dbReference type="Rhea" id="RHEA-COMP:11604"/>
        <dbReference type="ChEBI" id="CHEBI:15378"/>
        <dbReference type="ChEBI" id="CHEBI:29999"/>
        <dbReference type="ChEBI" id="CHEBI:30616"/>
        <dbReference type="ChEBI" id="CHEBI:83421"/>
        <dbReference type="ChEBI" id="CHEBI:456216"/>
        <dbReference type="EC" id="2.7.11.1"/>
    </reaction>
</comment>
<dbReference type="PROSITE" id="PS50030">
    <property type="entry name" value="UBA"/>
    <property type="match status" value="1"/>
</dbReference>
<feature type="compositionally biased region" description="Polar residues" evidence="14">
    <location>
        <begin position="571"/>
        <end position="580"/>
    </location>
</feature>
<dbReference type="Pfam" id="PF00069">
    <property type="entry name" value="Pkinase"/>
    <property type="match status" value="2"/>
</dbReference>
<dbReference type="Gene3D" id="1.10.8.10">
    <property type="entry name" value="DNA helicase RuvA subunit, C-terminal domain"/>
    <property type="match status" value="1"/>
</dbReference>